<evidence type="ECO:0008006" key="3">
    <source>
        <dbReference type="Google" id="ProtNLM"/>
    </source>
</evidence>
<protein>
    <recommendedName>
        <fullName evidence="3">Prevent-host-death protein</fullName>
    </recommendedName>
</protein>
<name>A0ABM7TTQ3_9BURK</name>
<reference evidence="1 2" key="1">
    <citation type="journal article" date="2022" name="Front. Microbiol.">
        <title>Identification and characterization of a novel class of self-sufficient cytochrome P450 hydroxylase involved in cyclohexanecarboxylate degradation in Paraburkholderia terrae strain KU-64.</title>
        <authorList>
            <person name="Yamamoto T."/>
            <person name="Hasegawa Y."/>
            <person name="Iwaki H."/>
        </authorList>
    </citation>
    <scope>NUCLEOTIDE SEQUENCE [LARGE SCALE GENOMIC DNA]</scope>
    <source>
        <strain evidence="1 2">KU-64</strain>
    </source>
</reference>
<keyword evidence="2" id="KW-1185">Reference proteome</keyword>
<organism evidence="1 2">
    <name type="scientific">Paraburkholderia terrae</name>
    <dbReference type="NCBI Taxonomy" id="311230"/>
    <lineage>
        <taxon>Bacteria</taxon>
        <taxon>Pseudomonadati</taxon>
        <taxon>Pseudomonadota</taxon>
        <taxon>Betaproteobacteria</taxon>
        <taxon>Burkholderiales</taxon>
        <taxon>Burkholderiaceae</taxon>
        <taxon>Paraburkholderia</taxon>
    </lineage>
</organism>
<evidence type="ECO:0000313" key="1">
    <source>
        <dbReference type="EMBL" id="BCZ81879.1"/>
    </source>
</evidence>
<accession>A0ABM7TTQ3</accession>
<evidence type="ECO:0000313" key="2">
    <source>
        <dbReference type="Proteomes" id="UP001319874"/>
    </source>
</evidence>
<sequence>MEAEDTMPLPELSEIEEVFIARTSASPTGAITPDGERERSVCEILVEKGRFVRLTDGAYSTPELAKTLGLKLADK</sequence>
<gene>
    <name evidence="1" type="ORF">PTKU64_55540</name>
</gene>
<dbReference type="Proteomes" id="UP001319874">
    <property type="component" value="Chromosome 2"/>
</dbReference>
<proteinExistence type="predicted"/>
<dbReference type="EMBL" id="AP024956">
    <property type="protein sequence ID" value="BCZ81879.1"/>
    <property type="molecule type" value="Genomic_DNA"/>
</dbReference>